<gene>
    <name evidence="8" type="ORF">SAMN02745165_03259</name>
</gene>
<keyword evidence="4 7" id="KW-0812">Transmembrane</keyword>
<keyword evidence="3" id="KW-1003">Cell membrane</keyword>
<evidence type="ECO:0000256" key="5">
    <source>
        <dbReference type="ARBA" id="ARBA00022989"/>
    </source>
</evidence>
<evidence type="ECO:0000256" key="4">
    <source>
        <dbReference type="ARBA" id="ARBA00022692"/>
    </source>
</evidence>
<feature type="transmembrane region" description="Helical" evidence="7">
    <location>
        <begin position="289"/>
        <end position="312"/>
    </location>
</feature>
<feature type="transmembrane region" description="Helical" evidence="7">
    <location>
        <begin position="257"/>
        <end position="277"/>
    </location>
</feature>
<feature type="transmembrane region" description="Helical" evidence="7">
    <location>
        <begin position="12"/>
        <end position="44"/>
    </location>
</feature>
<keyword evidence="6 7" id="KW-0472">Membrane</keyword>
<dbReference type="InterPro" id="IPR018383">
    <property type="entry name" value="UPF0324_pro"/>
</dbReference>
<dbReference type="OrthoDB" id="5393513at2"/>
<feature type="transmembrane region" description="Helical" evidence="7">
    <location>
        <begin position="173"/>
        <end position="199"/>
    </location>
</feature>
<keyword evidence="5 7" id="KW-1133">Transmembrane helix</keyword>
<proteinExistence type="inferred from homology"/>
<dbReference type="Proteomes" id="UP000184171">
    <property type="component" value="Unassembled WGS sequence"/>
</dbReference>
<dbReference type="GO" id="GO:0005886">
    <property type="term" value="C:plasma membrane"/>
    <property type="evidence" value="ECO:0007669"/>
    <property type="project" value="UniProtKB-SubCell"/>
</dbReference>
<name>A0A1M6MDT2_MALRU</name>
<reference evidence="8 9" key="1">
    <citation type="submission" date="2016-11" db="EMBL/GenBank/DDBJ databases">
        <authorList>
            <person name="Jaros S."/>
            <person name="Januszkiewicz K."/>
            <person name="Wedrychowicz H."/>
        </authorList>
    </citation>
    <scope>NUCLEOTIDE SEQUENCE [LARGE SCALE GENOMIC DNA]</scope>
    <source>
        <strain evidence="8 9">DSM 5091</strain>
    </source>
</reference>
<feature type="transmembrane region" description="Helical" evidence="7">
    <location>
        <begin position="229"/>
        <end position="251"/>
    </location>
</feature>
<dbReference type="EMBL" id="FQZT01000017">
    <property type="protein sequence ID" value="SHJ81556.1"/>
    <property type="molecule type" value="Genomic_DNA"/>
</dbReference>
<sequence>MENDLKHHFTGIAFVGLFLLTALPFVSSGLALSAGFAFSFLFGNPFPRQTGQYSKTLLKLSVVGLGFGVNIVSVLEVGRDSLLLTLISLLVTILVGQGLGRWLQVPANTRQLIAFGTAICGGSAIAAMAPVIKAKDEEIAVSLATIFTLNALALLLFPPLGQLFGLSQEQFGLWAALAIHDTSSVVGAAAAFGSVALAVGTTAKLTRALWIAPCALLAGAYYKSAEKTGIPLFILGFIAAAGISSWLSAYAPIWDGIYGIARQALVMTLFLIGSGLTREVLKQVGLRPLLMGLLLWILVSAATLTLICSGVIG</sequence>
<feature type="transmembrane region" description="Helical" evidence="7">
    <location>
        <begin position="56"/>
        <end position="75"/>
    </location>
</feature>
<evidence type="ECO:0000256" key="7">
    <source>
        <dbReference type="SAM" id="Phobius"/>
    </source>
</evidence>
<evidence type="ECO:0000256" key="3">
    <source>
        <dbReference type="ARBA" id="ARBA00022475"/>
    </source>
</evidence>
<dbReference type="PANTHER" id="PTHR30106">
    <property type="entry name" value="INNER MEMBRANE PROTEIN YEIH-RELATED"/>
    <property type="match status" value="1"/>
</dbReference>
<comment type="similarity">
    <text evidence="2">Belongs to the UPF0324 family.</text>
</comment>
<evidence type="ECO:0000313" key="9">
    <source>
        <dbReference type="Proteomes" id="UP000184171"/>
    </source>
</evidence>
<feature type="transmembrane region" description="Helical" evidence="7">
    <location>
        <begin position="139"/>
        <end position="161"/>
    </location>
</feature>
<dbReference type="AlphaFoldDB" id="A0A1M6MDT2"/>
<dbReference type="STRING" id="1122189.SAMN02745165_03259"/>
<evidence type="ECO:0000256" key="1">
    <source>
        <dbReference type="ARBA" id="ARBA00004651"/>
    </source>
</evidence>
<dbReference type="Pfam" id="PF03601">
    <property type="entry name" value="Cons_hypoth698"/>
    <property type="match status" value="1"/>
</dbReference>
<feature type="transmembrane region" description="Helical" evidence="7">
    <location>
        <begin position="81"/>
        <end position="100"/>
    </location>
</feature>
<evidence type="ECO:0000256" key="2">
    <source>
        <dbReference type="ARBA" id="ARBA00007977"/>
    </source>
</evidence>
<evidence type="ECO:0000256" key="6">
    <source>
        <dbReference type="ARBA" id="ARBA00023136"/>
    </source>
</evidence>
<evidence type="ECO:0000313" key="8">
    <source>
        <dbReference type="EMBL" id="SHJ81556.1"/>
    </source>
</evidence>
<dbReference type="PANTHER" id="PTHR30106:SF1">
    <property type="entry name" value="UPF0324 MEMBRANE PROTEIN FN0533"/>
    <property type="match status" value="1"/>
</dbReference>
<feature type="transmembrane region" description="Helical" evidence="7">
    <location>
        <begin position="112"/>
        <end position="133"/>
    </location>
</feature>
<accession>A0A1M6MDT2</accession>
<comment type="subcellular location">
    <subcellularLocation>
        <location evidence="1">Cell membrane</location>
        <topology evidence="1">Multi-pass membrane protein</topology>
    </subcellularLocation>
</comment>
<keyword evidence="9" id="KW-1185">Reference proteome</keyword>
<protein>
    <submittedName>
        <fullName evidence="8">Conserved hypothetical integral membrane protein</fullName>
    </submittedName>
</protein>
<organism evidence="8 9">
    <name type="scientific">Malonomonas rubra DSM 5091</name>
    <dbReference type="NCBI Taxonomy" id="1122189"/>
    <lineage>
        <taxon>Bacteria</taxon>
        <taxon>Pseudomonadati</taxon>
        <taxon>Thermodesulfobacteriota</taxon>
        <taxon>Desulfuromonadia</taxon>
        <taxon>Desulfuromonadales</taxon>
        <taxon>Geopsychrobacteraceae</taxon>
        <taxon>Malonomonas</taxon>
    </lineage>
</organism>